<feature type="transmembrane region" description="Helical" evidence="6">
    <location>
        <begin position="329"/>
        <end position="349"/>
    </location>
</feature>
<dbReference type="EMBL" id="LMTR01000078">
    <property type="protein sequence ID" value="KWT65551.1"/>
    <property type="molecule type" value="Genomic_DNA"/>
</dbReference>
<feature type="transmembrane region" description="Helical" evidence="6">
    <location>
        <begin position="223"/>
        <end position="241"/>
    </location>
</feature>
<dbReference type="Proteomes" id="UP000059074">
    <property type="component" value="Unassembled WGS sequence"/>
</dbReference>
<keyword evidence="5 6" id="KW-0472">Membrane</keyword>
<feature type="transmembrane region" description="Helical" evidence="6">
    <location>
        <begin position="29"/>
        <end position="54"/>
    </location>
</feature>
<feature type="transmembrane region" description="Helical" evidence="6">
    <location>
        <begin position="158"/>
        <end position="175"/>
    </location>
</feature>
<dbReference type="STRING" id="121290.APY04_2789"/>
<feature type="transmembrane region" description="Helical" evidence="6">
    <location>
        <begin position="356"/>
        <end position="376"/>
    </location>
</feature>
<feature type="transmembrane region" description="Helical" evidence="6">
    <location>
        <begin position="60"/>
        <end position="82"/>
    </location>
</feature>
<feature type="transmembrane region" description="Helical" evidence="6">
    <location>
        <begin position="118"/>
        <end position="137"/>
    </location>
</feature>
<dbReference type="RefSeq" id="WP_068463478.1">
    <property type="nucleotide sequence ID" value="NZ_LMTR01000078.1"/>
</dbReference>
<evidence type="ECO:0000256" key="1">
    <source>
        <dbReference type="ARBA" id="ARBA00004651"/>
    </source>
</evidence>
<evidence type="ECO:0000313" key="8">
    <source>
        <dbReference type="Proteomes" id="UP000059074"/>
    </source>
</evidence>
<feature type="transmembrane region" description="Helical" evidence="6">
    <location>
        <begin position="295"/>
        <end position="317"/>
    </location>
</feature>
<protein>
    <recommendedName>
        <fullName evidence="9">Polysaccharide biosynthesis protein</fullName>
    </recommendedName>
</protein>
<evidence type="ECO:0000256" key="6">
    <source>
        <dbReference type="SAM" id="Phobius"/>
    </source>
</evidence>
<organism evidence="7 8">
    <name type="scientific">Hyphomicrobium sulfonivorans</name>
    <dbReference type="NCBI Taxonomy" id="121290"/>
    <lineage>
        <taxon>Bacteria</taxon>
        <taxon>Pseudomonadati</taxon>
        <taxon>Pseudomonadota</taxon>
        <taxon>Alphaproteobacteria</taxon>
        <taxon>Hyphomicrobiales</taxon>
        <taxon>Hyphomicrobiaceae</taxon>
        <taxon>Hyphomicrobium</taxon>
    </lineage>
</organism>
<dbReference type="GO" id="GO:0005886">
    <property type="term" value="C:plasma membrane"/>
    <property type="evidence" value="ECO:0007669"/>
    <property type="project" value="UniProtKB-SubCell"/>
</dbReference>
<keyword evidence="8" id="KW-1185">Reference proteome</keyword>
<dbReference type="PANTHER" id="PTHR30250">
    <property type="entry name" value="PST FAMILY PREDICTED COLANIC ACID TRANSPORTER"/>
    <property type="match status" value="1"/>
</dbReference>
<evidence type="ECO:0008006" key="9">
    <source>
        <dbReference type="Google" id="ProtNLM"/>
    </source>
</evidence>
<comment type="caution">
    <text evidence="7">The sequence shown here is derived from an EMBL/GenBank/DDBJ whole genome shotgun (WGS) entry which is preliminary data.</text>
</comment>
<feature type="transmembrane region" description="Helical" evidence="6">
    <location>
        <begin position="181"/>
        <end position="203"/>
    </location>
</feature>
<name>A0A109BB79_HYPSL</name>
<gene>
    <name evidence="7" type="ORF">APY04_2789</name>
</gene>
<comment type="subcellular location">
    <subcellularLocation>
        <location evidence="1">Cell membrane</location>
        <topology evidence="1">Multi-pass membrane protein</topology>
    </subcellularLocation>
</comment>
<evidence type="ECO:0000313" key="7">
    <source>
        <dbReference type="EMBL" id="KWT65551.1"/>
    </source>
</evidence>
<feature type="transmembrane region" description="Helical" evidence="6">
    <location>
        <begin position="382"/>
        <end position="404"/>
    </location>
</feature>
<dbReference type="AlphaFoldDB" id="A0A109BB79"/>
<accession>A0A109BB79</accession>
<dbReference type="PANTHER" id="PTHR30250:SF11">
    <property type="entry name" value="O-ANTIGEN TRANSPORTER-RELATED"/>
    <property type="match status" value="1"/>
</dbReference>
<keyword evidence="3 6" id="KW-0812">Transmembrane</keyword>
<keyword evidence="4 6" id="KW-1133">Transmembrane helix</keyword>
<dbReference type="InterPro" id="IPR050833">
    <property type="entry name" value="Poly_Biosynth_Transport"/>
</dbReference>
<keyword evidence="2" id="KW-1003">Cell membrane</keyword>
<proteinExistence type="predicted"/>
<reference evidence="7 8" key="1">
    <citation type="submission" date="2015-10" db="EMBL/GenBank/DDBJ databases">
        <title>Transcriptomic analysis of a linuron degrading triple-species bacterial consortium.</title>
        <authorList>
            <person name="Albers P."/>
        </authorList>
    </citation>
    <scope>NUCLEOTIDE SEQUENCE [LARGE SCALE GENOMIC DNA]</scope>
    <source>
        <strain evidence="7 8">WDL6</strain>
    </source>
</reference>
<evidence type="ECO:0000256" key="4">
    <source>
        <dbReference type="ARBA" id="ARBA00022989"/>
    </source>
</evidence>
<evidence type="ECO:0000256" key="5">
    <source>
        <dbReference type="ARBA" id="ARBA00023136"/>
    </source>
</evidence>
<evidence type="ECO:0000256" key="3">
    <source>
        <dbReference type="ARBA" id="ARBA00022692"/>
    </source>
</evidence>
<dbReference type="PATRIC" id="fig|121290.4.peg.80"/>
<feature type="transmembrane region" description="Helical" evidence="6">
    <location>
        <begin position="253"/>
        <end position="274"/>
    </location>
</feature>
<evidence type="ECO:0000256" key="2">
    <source>
        <dbReference type="ARBA" id="ARBA00022475"/>
    </source>
</evidence>
<sequence>MTVPASASGATAPQPSAPSLREIAAHTTITFLSTLAIQATTFAILALAALTLPIAEFARLSLIVASVMLASALFEFGLNITATKMYGDTRDEGYLRAAFAMRLLMVLVGVVAGVGMAFAGATDVGTGIVLGSLLNVWNGMRATDQARQDYSSFTRSSVAFAVLRAGAGLIALLMLADPLLIAIAIYGLPVAASVLSLSARLALRAFARPWPPLRDALRYGGYVYVNAVTFIAIPYVPQFFIASRLDATAVGTYGLILTFVGPVSLLIYSLRSVLLPKMLGSPSAFESLLWSKRGLGLIGAFWAVMMAGGVAVAWGIGLAYGARFPQIETAFLIFFAGFSGTAAIGLYSLSVHTRGVPGLAAAIGLAKLIALVPAVILFGTSLAGIVSAVAAIMVGFEVVLALLLRGKACP</sequence>